<reference evidence="1" key="1">
    <citation type="submission" date="2014-11" db="EMBL/GenBank/DDBJ databases">
        <authorList>
            <person name="Amaro Gonzalez C."/>
        </authorList>
    </citation>
    <scope>NUCLEOTIDE SEQUENCE</scope>
</reference>
<dbReference type="AlphaFoldDB" id="A0A0E9SAA5"/>
<name>A0A0E9SAA5_ANGAN</name>
<sequence length="33" mass="3678">MELFIHGLKRKSFLLVHIAYIPIASISGSEGHI</sequence>
<dbReference type="EMBL" id="GBXM01071139">
    <property type="protein sequence ID" value="JAH37438.1"/>
    <property type="molecule type" value="Transcribed_RNA"/>
</dbReference>
<organism evidence="1">
    <name type="scientific">Anguilla anguilla</name>
    <name type="common">European freshwater eel</name>
    <name type="synonym">Muraena anguilla</name>
    <dbReference type="NCBI Taxonomy" id="7936"/>
    <lineage>
        <taxon>Eukaryota</taxon>
        <taxon>Metazoa</taxon>
        <taxon>Chordata</taxon>
        <taxon>Craniata</taxon>
        <taxon>Vertebrata</taxon>
        <taxon>Euteleostomi</taxon>
        <taxon>Actinopterygii</taxon>
        <taxon>Neopterygii</taxon>
        <taxon>Teleostei</taxon>
        <taxon>Anguilliformes</taxon>
        <taxon>Anguillidae</taxon>
        <taxon>Anguilla</taxon>
    </lineage>
</organism>
<reference evidence="1" key="2">
    <citation type="journal article" date="2015" name="Fish Shellfish Immunol.">
        <title>Early steps in the European eel (Anguilla anguilla)-Vibrio vulnificus interaction in the gills: Role of the RtxA13 toxin.</title>
        <authorList>
            <person name="Callol A."/>
            <person name="Pajuelo D."/>
            <person name="Ebbesson L."/>
            <person name="Teles M."/>
            <person name="MacKenzie S."/>
            <person name="Amaro C."/>
        </authorList>
    </citation>
    <scope>NUCLEOTIDE SEQUENCE</scope>
</reference>
<evidence type="ECO:0000313" key="1">
    <source>
        <dbReference type="EMBL" id="JAH37438.1"/>
    </source>
</evidence>
<proteinExistence type="predicted"/>
<protein>
    <submittedName>
        <fullName evidence="1">Uncharacterized protein</fullName>
    </submittedName>
</protein>
<accession>A0A0E9SAA5</accession>